<protein>
    <submittedName>
        <fullName evidence="2">ROK family protein</fullName>
    </submittedName>
</protein>
<dbReference type="PANTHER" id="PTHR18964:SF170">
    <property type="entry name" value="SUGAR KINASE"/>
    <property type="match status" value="1"/>
</dbReference>
<dbReference type="Proteomes" id="UP001315967">
    <property type="component" value="Chromosome"/>
</dbReference>
<dbReference type="CDD" id="cd24152">
    <property type="entry name" value="ASKHA_NBD_ROK-like"/>
    <property type="match status" value="1"/>
</dbReference>
<evidence type="ECO:0000256" key="1">
    <source>
        <dbReference type="ARBA" id="ARBA00006479"/>
    </source>
</evidence>
<organism evidence="2 3">
    <name type="scientific">Fundicoccus culcitae</name>
    <dbReference type="NCBI Taxonomy" id="2969821"/>
    <lineage>
        <taxon>Bacteria</taxon>
        <taxon>Bacillati</taxon>
        <taxon>Bacillota</taxon>
        <taxon>Bacilli</taxon>
        <taxon>Lactobacillales</taxon>
        <taxon>Aerococcaceae</taxon>
        <taxon>Fundicoccus</taxon>
    </lineage>
</organism>
<name>A0ABY5P943_9LACT</name>
<dbReference type="PANTHER" id="PTHR18964">
    <property type="entry name" value="ROK (REPRESSOR, ORF, KINASE) FAMILY"/>
    <property type="match status" value="1"/>
</dbReference>
<evidence type="ECO:0000313" key="3">
    <source>
        <dbReference type="Proteomes" id="UP001315967"/>
    </source>
</evidence>
<reference evidence="2 3" key="1">
    <citation type="submission" date="2022-08" db="EMBL/GenBank/DDBJ databases">
        <title>Aerococcaceae sp. nov isolated from spoiled eye mask.</title>
        <authorList>
            <person name="Zhou G."/>
            <person name="Xie X.-B."/>
            <person name="Shi Q.-S."/>
            <person name="Wang Y.-S."/>
            <person name="Wen X."/>
            <person name="Peng H."/>
            <person name="Yang X.-J."/>
            <person name="Tao H.-B."/>
            <person name="Huang X.-M."/>
        </authorList>
    </citation>
    <scope>NUCLEOTIDE SEQUENCE [LARGE SCALE GENOMIC DNA]</scope>
    <source>
        <strain evidence="3">DM20194951</strain>
    </source>
</reference>
<sequence length="291" mass="32894">MALLVFDIGGTFIKFGVWDNDTIKNGGKFETPDNWQTLKEKMLETKISFEKKYSLEGVAFSVPGSPNSEKGVIEGESLVDYLHNFPIYQELTEMFHLPVEFENDANCAALAEISQKSDEDKSNILFIVLGTGIGGSLIINNEIINGFNNYAGEFGFMLIDGEEFNFGELATAVAMEKRYADRKQLLHNQVRAEEIFELALDGDEDAKIEVDKFYYYLTIGLYNLTTILNPNKIIIGGGVSSLEGFKERIEDEFYNLYQRINHFPYFPTIEVSSFKNEANLIGAVINFNNKK</sequence>
<comment type="similarity">
    <text evidence="1">Belongs to the ROK (NagC/XylR) family.</text>
</comment>
<evidence type="ECO:0000313" key="2">
    <source>
        <dbReference type="EMBL" id="UUX35271.1"/>
    </source>
</evidence>
<dbReference type="InterPro" id="IPR043129">
    <property type="entry name" value="ATPase_NBD"/>
</dbReference>
<proteinExistence type="inferred from homology"/>
<dbReference type="Pfam" id="PF00480">
    <property type="entry name" value="ROK"/>
    <property type="match status" value="1"/>
</dbReference>
<dbReference type="SUPFAM" id="SSF53067">
    <property type="entry name" value="Actin-like ATPase domain"/>
    <property type="match status" value="1"/>
</dbReference>
<dbReference type="EMBL" id="CP102453">
    <property type="protein sequence ID" value="UUX35271.1"/>
    <property type="molecule type" value="Genomic_DNA"/>
</dbReference>
<keyword evidence="3" id="KW-1185">Reference proteome</keyword>
<dbReference type="InterPro" id="IPR000600">
    <property type="entry name" value="ROK"/>
</dbReference>
<gene>
    <name evidence="2" type="ORF">NRE15_06405</name>
</gene>
<dbReference type="RefSeq" id="WP_313794762.1">
    <property type="nucleotide sequence ID" value="NZ_CP102453.1"/>
</dbReference>
<dbReference type="Gene3D" id="3.30.420.40">
    <property type="match status" value="2"/>
</dbReference>
<accession>A0ABY5P943</accession>